<organism evidence="2 3">
    <name type="scientific">Romanomermis culicivorax</name>
    <name type="common">Nematode worm</name>
    <dbReference type="NCBI Taxonomy" id="13658"/>
    <lineage>
        <taxon>Eukaryota</taxon>
        <taxon>Metazoa</taxon>
        <taxon>Ecdysozoa</taxon>
        <taxon>Nematoda</taxon>
        <taxon>Enoplea</taxon>
        <taxon>Dorylaimia</taxon>
        <taxon>Mermithida</taxon>
        <taxon>Mermithoidea</taxon>
        <taxon>Mermithidae</taxon>
        <taxon>Romanomermis</taxon>
    </lineage>
</organism>
<dbReference type="PROSITE" id="PS50948">
    <property type="entry name" value="PAN"/>
    <property type="match status" value="1"/>
</dbReference>
<sequence length="326" mass="36225">MYGRNEIWIFDVASADRQSNHKEKLLYQQDFPYFILCVEVGRTLQASTLHLHTYDDERLRHAELHKNNTEDYECSVAIMRKSLNFIFDLVILLSTTVVLIDGQCNVGTLLFCLDANCWSYSVGCTLANAFPFERKSPSTCEECMQMCRKRRQGQLPYLCQSAVYDSNYQTCDLFAVGAYFPYSLTPCPGRTYLWNWSRPMPSNPLNNAQCGGPTPAPAAVDCPAGQTAVMVYFKDSSPASPVSGGSTFAAASQDECLKFCQINQDKSGNPAPCKVAQFQNGQCTVGPNVATGNSAATIQNAVGSYYYEKQCLPKTGYSYFDEKTAF</sequence>
<dbReference type="Pfam" id="PF00024">
    <property type="entry name" value="PAN_1"/>
    <property type="match status" value="1"/>
</dbReference>
<protein>
    <submittedName>
        <fullName evidence="3">Apple domain-containing protein</fullName>
    </submittedName>
</protein>
<dbReference type="Proteomes" id="UP000887565">
    <property type="component" value="Unplaced"/>
</dbReference>
<accession>A0A915JQ32</accession>
<dbReference type="WBParaSite" id="nRc.2.0.1.t28212-RA">
    <property type="protein sequence ID" value="nRc.2.0.1.t28212-RA"/>
    <property type="gene ID" value="nRc.2.0.1.g28212"/>
</dbReference>
<evidence type="ECO:0000313" key="3">
    <source>
        <dbReference type="WBParaSite" id="nRc.2.0.1.t28212-RA"/>
    </source>
</evidence>
<dbReference type="SMART" id="SM00473">
    <property type="entry name" value="PAN_AP"/>
    <property type="match status" value="2"/>
</dbReference>
<dbReference type="Gene3D" id="3.50.4.10">
    <property type="entry name" value="Hepatocyte Growth Factor"/>
    <property type="match status" value="1"/>
</dbReference>
<evidence type="ECO:0000313" key="2">
    <source>
        <dbReference type="Proteomes" id="UP000887565"/>
    </source>
</evidence>
<name>A0A915JQ32_ROMCU</name>
<reference evidence="3" key="1">
    <citation type="submission" date="2022-11" db="UniProtKB">
        <authorList>
            <consortium name="WormBaseParasite"/>
        </authorList>
    </citation>
    <scope>IDENTIFICATION</scope>
</reference>
<proteinExistence type="predicted"/>
<feature type="domain" description="Apple" evidence="1">
    <location>
        <begin position="222"/>
        <end position="311"/>
    </location>
</feature>
<dbReference type="InterPro" id="IPR003609">
    <property type="entry name" value="Pan_app"/>
</dbReference>
<keyword evidence="2" id="KW-1185">Reference proteome</keyword>
<dbReference type="SUPFAM" id="SSF57414">
    <property type="entry name" value="Hairpin loop containing domain-like"/>
    <property type="match status" value="1"/>
</dbReference>
<evidence type="ECO:0000259" key="1">
    <source>
        <dbReference type="PROSITE" id="PS50948"/>
    </source>
</evidence>
<dbReference type="AlphaFoldDB" id="A0A915JQ32"/>